<dbReference type="Gene3D" id="3.30.1370.110">
    <property type="match status" value="1"/>
</dbReference>
<feature type="compositionally biased region" description="Basic and acidic residues" evidence="1">
    <location>
        <begin position="1379"/>
        <end position="1388"/>
    </location>
</feature>
<dbReference type="Gene3D" id="1.10.8.10">
    <property type="entry name" value="DNA helicase RuvA subunit, C-terminal domain"/>
    <property type="match status" value="1"/>
</dbReference>
<feature type="region of interest" description="Disordered" evidence="1">
    <location>
        <begin position="1181"/>
        <end position="1204"/>
    </location>
</feature>
<feature type="compositionally biased region" description="Polar residues" evidence="1">
    <location>
        <begin position="555"/>
        <end position="564"/>
    </location>
</feature>
<dbReference type="SUPFAM" id="SSF160443">
    <property type="entry name" value="SMR domain-like"/>
    <property type="match status" value="1"/>
</dbReference>
<gene>
    <name evidence="3" type="ORF">V9T40_007318</name>
</gene>
<feature type="domain" description="Smr" evidence="2">
    <location>
        <begin position="2098"/>
        <end position="2183"/>
    </location>
</feature>
<feature type="compositionally biased region" description="Polar residues" evidence="1">
    <location>
        <begin position="1524"/>
        <end position="1549"/>
    </location>
</feature>
<dbReference type="SMART" id="SM00463">
    <property type="entry name" value="SMR"/>
    <property type="match status" value="1"/>
</dbReference>
<feature type="region of interest" description="Disordered" evidence="1">
    <location>
        <begin position="658"/>
        <end position="681"/>
    </location>
</feature>
<evidence type="ECO:0000256" key="1">
    <source>
        <dbReference type="SAM" id="MobiDB-lite"/>
    </source>
</evidence>
<feature type="compositionally biased region" description="Acidic residues" evidence="1">
    <location>
        <begin position="517"/>
        <end position="534"/>
    </location>
</feature>
<feature type="region of interest" description="Disordered" evidence="1">
    <location>
        <begin position="1504"/>
        <end position="1559"/>
    </location>
</feature>
<dbReference type="SUPFAM" id="SSF52540">
    <property type="entry name" value="P-loop containing nucleoside triphosphate hydrolases"/>
    <property type="match status" value="1"/>
</dbReference>
<feature type="region of interest" description="Disordered" evidence="1">
    <location>
        <begin position="1039"/>
        <end position="1080"/>
    </location>
</feature>
<feature type="compositionally biased region" description="Basic and acidic residues" evidence="1">
    <location>
        <begin position="1229"/>
        <end position="1240"/>
    </location>
</feature>
<name>A0AAN9TUS3_9HEMI</name>
<feature type="compositionally biased region" description="Basic residues" evidence="1">
    <location>
        <begin position="568"/>
        <end position="581"/>
    </location>
</feature>
<feature type="region of interest" description="Disordered" evidence="1">
    <location>
        <begin position="1367"/>
        <end position="1405"/>
    </location>
</feature>
<accession>A0AAN9TUS3</accession>
<feature type="compositionally biased region" description="Basic and acidic residues" evidence="1">
    <location>
        <begin position="658"/>
        <end position="671"/>
    </location>
</feature>
<keyword evidence="4" id="KW-1185">Reference proteome</keyword>
<protein>
    <recommendedName>
        <fullName evidence="2">Smr domain-containing protein</fullName>
    </recommendedName>
</protein>
<organism evidence="3 4">
    <name type="scientific">Parthenolecanium corni</name>
    <dbReference type="NCBI Taxonomy" id="536013"/>
    <lineage>
        <taxon>Eukaryota</taxon>
        <taxon>Metazoa</taxon>
        <taxon>Ecdysozoa</taxon>
        <taxon>Arthropoda</taxon>
        <taxon>Hexapoda</taxon>
        <taxon>Insecta</taxon>
        <taxon>Pterygota</taxon>
        <taxon>Neoptera</taxon>
        <taxon>Paraneoptera</taxon>
        <taxon>Hemiptera</taxon>
        <taxon>Sternorrhyncha</taxon>
        <taxon>Coccoidea</taxon>
        <taxon>Coccidae</taxon>
        <taxon>Parthenolecanium</taxon>
    </lineage>
</organism>
<reference evidence="3 4" key="1">
    <citation type="submission" date="2024-03" db="EMBL/GenBank/DDBJ databases">
        <title>Adaptation during the transition from Ophiocordyceps entomopathogen to insect associate is accompanied by gene loss and intensified selection.</title>
        <authorList>
            <person name="Ward C.M."/>
            <person name="Onetto C.A."/>
            <person name="Borneman A.R."/>
        </authorList>
    </citation>
    <scope>NUCLEOTIDE SEQUENCE [LARGE SCALE GENOMIC DNA]</scope>
    <source>
        <strain evidence="3">AWRI1</strain>
        <tissue evidence="3">Single Adult Female</tissue>
    </source>
</reference>
<dbReference type="GO" id="GO:0005634">
    <property type="term" value="C:nucleus"/>
    <property type="evidence" value="ECO:0007669"/>
    <property type="project" value="TreeGrafter"/>
</dbReference>
<feature type="compositionally biased region" description="Acidic residues" evidence="1">
    <location>
        <begin position="459"/>
        <end position="468"/>
    </location>
</feature>
<feature type="compositionally biased region" description="Low complexity" evidence="1">
    <location>
        <begin position="1192"/>
        <end position="1201"/>
    </location>
</feature>
<comment type="caution">
    <text evidence="3">The sequence shown here is derived from an EMBL/GenBank/DDBJ whole genome shotgun (WGS) entry which is preliminary data.</text>
</comment>
<feature type="compositionally biased region" description="Basic residues" evidence="1">
    <location>
        <begin position="437"/>
        <end position="449"/>
    </location>
</feature>
<dbReference type="GO" id="GO:0004519">
    <property type="term" value="F:endonuclease activity"/>
    <property type="evidence" value="ECO:0007669"/>
    <property type="project" value="TreeGrafter"/>
</dbReference>
<dbReference type="InterPro" id="IPR052772">
    <property type="entry name" value="Endo/PolyKinase_Domain-Protein"/>
</dbReference>
<dbReference type="InterPro" id="IPR036063">
    <property type="entry name" value="Smr_dom_sf"/>
</dbReference>
<evidence type="ECO:0000259" key="2">
    <source>
        <dbReference type="PROSITE" id="PS50828"/>
    </source>
</evidence>
<feature type="compositionally biased region" description="Low complexity" evidence="1">
    <location>
        <begin position="535"/>
        <end position="548"/>
    </location>
</feature>
<dbReference type="PROSITE" id="PS50828">
    <property type="entry name" value="SMR"/>
    <property type="match status" value="1"/>
</dbReference>
<dbReference type="EMBL" id="JBBCAQ010000002">
    <property type="protein sequence ID" value="KAK7605460.1"/>
    <property type="molecule type" value="Genomic_DNA"/>
</dbReference>
<feature type="compositionally biased region" description="Low complexity" evidence="1">
    <location>
        <begin position="145"/>
        <end position="159"/>
    </location>
</feature>
<dbReference type="InterPro" id="IPR002625">
    <property type="entry name" value="Smr_dom"/>
</dbReference>
<dbReference type="PANTHER" id="PTHR46535:SF1">
    <property type="entry name" value="NEDD4-BINDING PROTEIN 2"/>
    <property type="match status" value="1"/>
</dbReference>
<dbReference type="CDD" id="cd14279">
    <property type="entry name" value="CUE"/>
    <property type="match status" value="2"/>
</dbReference>
<feature type="region of interest" description="Disordered" evidence="1">
    <location>
        <begin position="1331"/>
        <end position="1353"/>
    </location>
</feature>
<feature type="region of interest" description="Disordered" evidence="1">
    <location>
        <begin position="1229"/>
        <end position="1264"/>
    </location>
</feature>
<sequence>MATNEQKYMVDHLRDMFNGSFDDEIIESILIQRGWNVDRALDDLMALTSGCTFSIPIEDLNINDQVQNPDFGGFANNSCGAACSDAGSPLVNSQNIYPARHHETAFGSEDGNDEFMQNESEDDVIVLNEEEYCLSAGSDSEEETPAATTTEANSPPSTSQPDSVRPKLSYADAAKPVAPPAQPVSRVKPAHIVYQGYTSYDQIKRTRDSLERVKLYVNEGFKIMVLLRGCPGSGKSYLARKVIEACGIENNIFQHVHCTDNYFCLNKTGQYIFDIEKLPEAHRWNEVNVLHVAREGLTPIVIDNTHTQMWEMEAYVRIAVLAGYEIEVMEPDTPWAFKLKELLKKNQHSVPSHSIVKMLERYEHNVSALSLLKSLPLEYANDKKPPQMGVRKLTNPSLVAVFDNIFYTIHVMAKKNVQVNVPKQKLTKAEKALAKAAKKHRKHERRMKKMVAEVRHEDTESEDEDNESNDSCICASNAETVKAFLSNDLREKGMDLAVQVDEDAASENSWVTIDEIHDDYDDNNSSDDEDESNSEGDSSASSSSSTLSDEARSITPESPSTQIDSVGRAKKSSGSKKKASNAKKNVANTGSTIDGPKNSKLTTSDLKETNKREFSSKLYDALAKNRPRLSCFENLRTGDDESLSESSKDSTFENISRKLDELDSESEKAEGSHQISNELEKSDDLVVDLSMRDSASTPVPCDVDGGEFIETEVVESNALADFVQCTLDSTQNNDTPSNSEVAKLTVGITDAQSDVSRCEWVGLENCVNLPSNVKIEKSVEGLELIPVSVEESTDLSNPIEERNDQSLKVRDVIPSCLINEVVESGADVPLDEQLKETVVPSTIENWTPEWWLCDRPHEPYDNASFSEAVENNSNGLLDSIEKVGNEIVDVEVKEINLTASHCDEISDKAIDMLGDTEEVHLDSPKEPNLATSNELSGDVSTEAATDADATLTEVVEKLNLGSEVENDLESSSIDSTSVSEVTPVSQTKSTSLTSAIRNWLSSNPLSDVKNNAGMLTLNEQPRKTSFSSAIKYWVSGTSRNEVKSNEDVPDGPPASAFENERKLSNSPAAKNLTDDSPSKTKFECKSPIRVVKNKLCNVETEICNEADILQTMLRQEMQNKKRNDTGVNVDDTNVASKFDRDAEGGGAAGTNVVKNIFDGPYEDVNLFGEWNQVEKNQLEHSAVENEADSDNSDAGSNSSSSDEMRTITDVHNSATRFVNNDINRDAVVERKKPDVNHEAGNRQLKNKNMASSAAQADGEGESGWCLDSNTPELNTLKERILISSLDKVFGQNNLELDATAAPVESAPDAKPTNKSGLSGGFQMIENKLRSEVDRKEEAAAISESGGTADEEEVSFWDKWIQGEGWEQKAATEEAPSDNMEPKPPRKIQDSSPPSLTAKSNLKNSDSSSCWLVNDIKNCMDLEKNHQKLPKTSNFLSSGDPFVQAKELREFVDDQKMAAAVKLPKRSPNYDFMDERTDESKNLQRLSSEFSDVFLSAKRKHSDAESVVSSKWDVPSGGESKRFNCTDSALRTSPNSKQQQPQRESPTAPTTEKAVDDHNEEELSRWKFSSLVDYSANLSNYWPKSTSKPSPVPEKEFSLDEAKFERQQKASEFGNFFIPPEVLHLGQNKATNTGASHVHGYDRHLVGRCREINGRGGDANEDDLSPIEARYMSDKSTMTEGNAYTVKAKPQREDLSNMFPHEMADAILDLYEKCNGNMDWIIEILMEDGYSPSDDQLEYLSSLQNVVEFRKSANASPIKEKLSFEKKKCRWRNRNRKNESRQNIAVKNKRFENVQPKLNVSPANVTKDLVCTSEQSVNSANAKENEGENLLGTTMYEDTFDDSTECVDLFIDWTTVSQLIKYFGNPTVYPIEEMNCGPVIESSSNELSKIDLAEVESSFPDYLLNETLTTRFEEENGVFCCKYEAEPIVRSEDSFAAKFSLNLLKKAFPTMDSSFVKDTFRSQNFNYFKTKSILSQYKDEVPVVNLEEAPPVVSAEVEPDEDNSKDSEIQLFDSSVIKSSSRVEILAQVRKFREDAAANFVQWKRCHEKLKSALRDKRFGVASHCREIMEEFKRKYEWCNAQAASLLVTSCCFQNENIIDLHFFKVVEALRALDIFLDHHITKLASSGRQKAVLYIITGRGSRSADGVSHLQPPIKQRLKQRDIEFCIESTNTGLVKAVIRKSSVLSRDL</sequence>
<evidence type="ECO:0000313" key="4">
    <source>
        <dbReference type="Proteomes" id="UP001367676"/>
    </source>
</evidence>
<feature type="compositionally biased region" description="Polar residues" evidence="1">
    <location>
        <begin position="1389"/>
        <end position="1405"/>
    </location>
</feature>
<dbReference type="InterPro" id="IPR027417">
    <property type="entry name" value="P-loop_NTPase"/>
</dbReference>
<dbReference type="Proteomes" id="UP001367676">
    <property type="component" value="Unassembled WGS sequence"/>
</dbReference>
<feature type="region of interest" description="Disordered" evidence="1">
    <location>
        <begin position="135"/>
        <end position="166"/>
    </location>
</feature>
<dbReference type="Gene3D" id="3.40.50.300">
    <property type="entry name" value="P-loop containing nucleotide triphosphate hydrolases"/>
    <property type="match status" value="1"/>
</dbReference>
<feature type="region of interest" description="Disordered" evidence="1">
    <location>
        <begin position="517"/>
        <end position="608"/>
    </location>
</feature>
<feature type="region of interest" description="Disordered" evidence="1">
    <location>
        <begin position="437"/>
        <end position="471"/>
    </location>
</feature>
<dbReference type="PANTHER" id="PTHR46535">
    <property type="entry name" value="NEDD4-BINDING PROTEIN 2"/>
    <property type="match status" value="1"/>
</dbReference>
<evidence type="ECO:0000313" key="3">
    <source>
        <dbReference type="EMBL" id="KAK7605460.1"/>
    </source>
</evidence>
<dbReference type="Pfam" id="PF13671">
    <property type="entry name" value="AAA_33"/>
    <property type="match status" value="1"/>
</dbReference>
<proteinExistence type="predicted"/>